<protein>
    <submittedName>
        <fullName evidence="1">Uncharacterized protein</fullName>
    </submittedName>
</protein>
<proteinExistence type="predicted"/>
<organism evidence="1 2">
    <name type="scientific">Mucilaginibacter segetis</name>
    <dbReference type="NCBI Taxonomy" id="2793071"/>
    <lineage>
        <taxon>Bacteria</taxon>
        <taxon>Pseudomonadati</taxon>
        <taxon>Bacteroidota</taxon>
        <taxon>Sphingobacteriia</taxon>
        <taxon>Sphingobacteriales</taxon>
        <taxon>Sphingobacteriaceae</taxon>
        <taxon>Mucilaginibacter</taxon>
    </lineage>
</organism>
<name>A0A934PR41_9SPHI</name>
<dbReference type="EMBL" id="JAEHFW010000001">
    <property type="protein sequence ID" value="MBK0378584.1"/>
    <property type="molecule type" value="Genomic_DNA"/>
</dbReference>
<accession>A0A934PR41</accession>
<dbReference type="Proteomes" id="UP000613193">
    <property type="component" value="Unassembled WGS sequence"/>
</dbReference>
<evidence type="ECO:0000313" key="1">
    <source>
        <dbReference type="EMBL" id="MBK0378584.1"/>
    </source>
</evidence>
<gene>
    <name evidence="1" type="ORF">I5M19_04665</name>
</gene>
<keyword evidence="2" id="KW-1185">Reference proteome</keyword>
<dbReference type="AlphaFoldDB" id="A0A934PR41"/>
<dbReference type="Pfam" id="PF20459">
    <property type="entry name" value="DUF6712"/>
    <property type="match status" value="1"/>
</dbReference>
<sequence>MLNLIIPAILQQYEDIAANVKPERISIFIQKAQQLDIKPFLGYALYYELVKYLETDGTLKDETPQSFKDLLNGCEYLDEHGNMVLYEGLQPVLAYFTFARFIEADAVHYTATGPVIKRYENADALSSKDVVKLVQQHRSAANAYANETEKFLADHHEDFPAWHYNRKNKSSRQSGPRIRGIDKTDFNYPADNYYTPQLITEFLN</sequence>
<evidence type="ECO:0000313" key="2">
    <source>
        <dbReference type="Proteomes" id="UP000613193"/>
    </source>
</evidence>
<reference evidence="1" key="1">
    <citation type="submission" date="2020-12" db="EMBL/GenBank/DDBJ databases">
        <title>Bacterial novel species Mucilaginibacter sp. SD-g isolated from soil.</title>
        <authorList>
            <person name="Jung H.-Y."/>
        </authorList>
    </citation>
    <scope>NUCLEOTIDE SEQUENCE</scope>
    <source>
        <strain evidence="1">SD-g</strain>
    </source>
</reference>
<comment type="caution">
    <text evidence="1">The sequence shown here is derived from an EMBL/GenBank/DDBJ whole genome shotgun (WGS) entry which is preliminary data.</text>
</comment>
<dbReference type="InterPro" id="IPR046558">
    <property type="entry name" value="DUF6712"/>
</dbReference>
<dbReference type="RefSeq" id="WP_200064580.1">
    <property type="nucleotide sequence ID" value="NZ_JAEHFW010000001.1"/>
</dbReference>